<dbReference type="RefSeq" id="WP_029054428.1">
    <property type="nucleotide sequence ID" value="NZ_CP015108.1"/>
</dbReference>
<protein>
    <submittedName>
        <fullName evidence="6">HAD family hydrolase</fullName>
    </submittedName>
</protein>
<dbReference type="InterPro" id="IPR006354">
    <property type="entry name" value="HAD-SF_hydro_IIA_hyp1"/>
</dbReference>
<dbReference type="Pfam" id="PF13344">
    <property type="entry name" value="Hydrolase_6"/>
    <property type="match status" value="1"/>
</dbReference>
<sequence>MMRHYKAYCFDLDGTMYRGSEPIQEAVDFVAACQAEGKGTYFITNNAALTRTAQQKKLANFGVNTEVDFIMNSATTLARYCKQHFEGAHVMMIGEEGLREALELENIHITTTNPDVVLMGLDRQVTYNKLADACLAIRNGAHFLGTNSDIKFPTEKGLVPANGSFLKLMEVATDTKPLIVGKPEPHMLEFIRQQGMYEKEDMILIGDNYDTDIMAGIRYGIDTAYVATGVTPMEEVLKKAQQPTYLLNSLADWLK</sequence>
<evidence type="ECO:0000313" key="7">
    <source>
        <dbReference type="Proteomes" id="UP000192486"/>
    </source>
</evidence>
<dbReference type="InterPro" id="IPR006357">
    <property type="entry name" value="HAD-SF_hydro_IIA"/>
</dbReference>
<evidence type="ECO:0000256" key="3">
    <source>
        <dbReference type="ARBA" id="ARBA00022723"/>
    </source>
</evidence>
<keyword evidence="4 6" id="KW-0378">Hydrolase</keyword>
<keyword evidence="5" id="KW-0460">Magnesium</keyword>
<organism evidence="6 7">
    <name type="scientific">Sporosarcina ureae</name>
    <dbReference type="NCBI Taxonomy" id="1571"/>
    <lineage>
        <taxon>Bacteria</taxon>
        <taxon>Bacillati</taxon>
        <taxon>Bacillota</taxon>
        <taxon>Bacilli</taxon>
        <taxon>Bacillales</taxon>
        <taxon>Caryophanaceae</taxon>
        <taxon>Sporosarcina</taxon>
    </lineage>
</organism>
<comment type="cofactor">
    <cofactor evidence="1">
        <name>Mg(2+)</name>
        <dbReference type="ChEBI" id="CHEBI:18420"/>
    </cofactor>
</comment>
<dbReference type="InterPro" id="IPR036412">
    <property type="entry name" value="HAD-like_sf"/>
</dbReference>
<evidence type="ECO:0000313" key="6">
    <source>
        <dbReference type="EMBL" id="ARF13501.1"/>
    </source>
</evidence>
<keyword evidence="7" id="KW-1185">Reference proteome</keyword>
<dbReference type="SUPFAM" id="SSF56784">
    <property type="entry name" value="HAD-like"/>
    <property type="match status" value="1"/>
</dbReference>
<keyword evidence="3" id="KW-0479">Metal-binding</keyword>
<dbReference type="PANTHER" id="PTHR19288:SF46">
    <property type="entry name" value="HALOACID DEHALOGENASE-LIKE HYDROLASE DOMAIN-CONTAINING PROTEIN 2"/>
    <property type="match status" value="1"/>
</dbReference>
<gene>
    <name evidence="6" type="ORF">SporoS204_04580</name>
</gene>
<dbReference type="NCBIfam" id="TIGR01457">
    <property type="entry name" value="HAD-SF-IIA-hyp2"/>
    <property type="match status" value="1"/>
</dbReference>
<name>A0ABM6JTI3_SPOUR</name>
<dbReference type="EMBL" id="CP015108">
    <property type="protein sequence ID" value="ARF13501.1"/>
    <property type="molecule type" value="Genomic_DNA"/>
</dbReference>
<evidence type="ECO:0000256" key="4">
    <source>
        <dbReference type="ARBA" id="ARBA00022801"/>
    </source>
</evidence>
<evidence type="ECO:0000256" key="1">
    <source>
        <dbReference type="ARBA" id="ARBA00001946"/>
    </source>
</evidence>
<comment type="similarity">
    <text evidence="2">Belongs to the HAD-like hydrolase superfamily. NagD family.</text>
</comment>
<dbReference type="PANTHER" id="PTHR19288">
    <property type="entry name" value="4-NITROPHENYLPHOSPHATASE-RELATED"/>
    <property type="match status" value="1"/>
</dbReference>
<dbReference type="GO" id="GO:0016787">
    <property type="term" value="F:hydrolase activity"/>
    <property type="evidence" value="ECO:0007669"/>
    <property type="project" value="UniProtKB-KW"/>
</dbReference>
<dbReference type="PIRSF" id="PIRSF000915">
    <property type="entry name" value="PGP-type_phosphatase"/>
    <property type="match status" value="1"/>
</dbReference>
<dbReference type="Gene3D" id="3.40.50.1000">
    <property type="entry name" value="HAD superfamily/HAD-like"/>
    <property type="match status" value="2"/>
</dbReference>
<evidence type="ECO:0000256" key="2">
    <source>
        <dbReference type="ARBA" id="ARBA00006696"/>
    </source>
</evidence>
<dbReference type="NCBIfam" id="TIGR01460">
    <property type="entry name" value="HAD-SF-IIA"/>
    <property type="match status" value="1"/>
</dbReference>
<dbReference type="Pfam" id="PF13242">
    <property type="entry name" value="Hydrolase_like"/>
    <property type="match status" value="1"/>
</dbReference>
<dbReference type="Proteomes" id="UP000192486">
    <property type="component" value="Chromosome"/>
</dbReference>
<reference evidence="6 7" key="1">
    <citation type="submission" date="2016-04" db="EMBL/GenBank/DDBJ databases">
        <title>Comparative Genomics and Epigenetics of Sporosarcina ureae.</title>
        <authorList>
            <person name="Oliver A.S."/>
            <person name="Cooper K.K."/>
        </authorList>
    </citation>
    <scope>NUCLEOTIDE SEQUENCE [LARGE SCALE GENOMIC DNA]</scope>
    <source>
        <strain evidence="6 7">S204</strain>
    </source>
</reference>
<proteinExistence type="inferred from homology"/>
<dbReference type="InterPro" id="IPR023214">
    <property type="entry name" value="HAD_sf"/>
</dbReference>
<accession>A0ABM6JTI3</accession>
<evidence type="ECO:0000256" key="5">
    <source>
        <dbReference type="ARBA" id="ARBA00022842"/>
    </source>
</evidence>